<dbReference type="Gene3D" id="3.90.470.20">
    <property type="entry name" value="4'-phosphopantetheinyl transferase domain"/>
    <property type="match status" value="1"/>
</dbReference>
<evidence type="ECO:0000256" key="2">
    <source>
        <dbReference type="ARBA" id="ARBA00022679"/>
    </source>
</evidence>
<dbReference type="Proteomes" id="UP000321580">
    <property type="component" value="Unassembled WGS sequence"/>
</dbReference>
<dbReference type="InterPro" id="IPR008278">
    <property type="entry name" value="4-PPantetheinyl_Trfase_dom"/>
</dbReference>
<dbReference type="InterPro" id="IPR050559">
    <property type="entry name" value="P-Pant_transferase_sf"/>
</dbReference>
<dbReference type="OrthoDB" id="1190494at2"/>
<dbReference type="GO" id="GO:0019878">
    <property type="term" value="P:lysine biosynthetic process via aminoadipic acid"/>
    <property type="evidence" value="ECO:0007669"/>
    <property type="project" value="TreeGrafter"/>
</dbReference>
<protein>
    <submittedName>
        <fullName evidence="5">4'-phosphopantetheinyl transferase superfamily protein</fullName>
    </submittedName>
</protein>
<dbReference type="EMBL" id="VOOR01000049">
    <property type="protein sequence ID" value="TXB61650.1"/>
    <property type="molecule type" value="Genomic_DNA"/>
</dbReference>
<evidence type="ECO:0000256" key="1">
    <source>
        <dbReference type="ARBA" id="ARBA00010990"/>
    </source>
</evidence>
<proteinExistence type="inferred from homology"/>
<comment type="caution">
    <text evidence="5">The sequence shown here is derived from an EMBL/GenBank/DDBJ whole genome shotgun (WGS) entry which is preliminary data.</text>
</comment>
<keyword evidence="6" id="KW-1185">Reference proteome</keyword>
<gene>
    <name evidence="5" type="ORF">FRY97_17875</name>
</gene>
<dbReference type="PANTHER" id="PTHR12215">
    <property type="entry name" value="PHOSPHOPANTETHEINE TRANSFERASE"/>
    <property type="match status" value="1"/>
</dbReference>
<feature type="domain" description="4'-phosphopantetheinyl transferase N-terminal" evidence="4">
    <location>
        <begin position="50"/>
        <end position="102"/>
    </location>
</feature>
<evidence type="ECO:0000259" key="3">
    <source>
        <dbReference type="Pfam" id="PF01648"/>
    </source>
</evidence>
<dbReference type="Pfam" id="PF17837">
    <property type="entry name" value="4PPT_N"/>
    <property type="match status" value="1"/>
</dbReference>
<dbReference type="AlphaFoldDB" id="A0A5C6RIZ1"/>
<dbReference type="InterPro" id="IPR041354">
    <property type="entry name" value="4PPT_N"/>
</dbReference>
<evidence type="ECO:0000259" key="4">
    <source>
        <dbReference type="Pfam" id="PF17837"/>
    </source>
</evidence>
<feature type="domain" description="4'-phosphopantetheinyl transferase" evidence="3">
    <location>
        <begin position="107"/>
        <end position="200"/>
    </location>
</feature>
<reference evidence="5 6" key="1">
    <citation type="submission" date="2019-08" db="EMBL/GenBank/DDBJ databases">
        <title>Genome of Phaeodactylibacter luteus.</title>
        <authorList>
            <person name="Bowman J.P."/>
        </authorList>
    </citation>
    <scope>NUCLEOTIDE SEQUENCE [LARGE SCALE GENOMIC DNA]</scope>
    <source>
        <strain evidence="5 6">KCTC 42180</strain>
    </source>
</reference>
<dbReference type="GO" id="GO:0008897">
    <property type="term" value="F:holo-[acyl-carrier-protein] synthase activity"/>
    <property type="evidence" value="ECO:0007669"/>
    <property type="project" value="InterPro"/>
</dbReference>
<organism evidence="5 6">
    <name type="scientific">Phaeodactylibacter luteus</name>
    <dbReference type="NCBI Taxonomy" id="1564516"/>
    <lineage>
        <taxon>Bacteria</taxon>
        <taxon>Pseudomonadati</taxon>
        <taxon>Bacteroidota</taxon>
        <taxon>Saprospiria</taxon>
        <taxon>Saprospirales</taxon>
        <taxon>Haliscomenobacteraceae</taxon>
        <taxon>Phaeodactylibacter</taxon>
    </lineage>
</organism>
<dbReference type="PANTHER" id="PTHR12215:SF10">
    <property type="entry name" value="L-AMINOADIPATE-SEMIALDEHYDE DEHYDROGENASE-PHOSPHOPANTETHEINYL TRANSFERASE"/>
    <property type="match status" value="1"/>
</dbReference>
<sequence>MPILKRYDHSPFPMDVAVWSIAEEENWFLERLQLSETEAGHFVRLRGRHRLEWLASRWLVHELSGRAERAPIVKDEFGKPFLPGSSQQVSISHSHGLAAVAVGQCDFGLDIQQIVGKIKNLAPRFLSTAEAAQAAQAGAAHYLRALHIYWCIKEALYKAYGRRALDLRADLSVEPFDTTQTEGRAIGWIKKGAMVQAYQAYFEQVGTGHLLACVWRDT</sequence>
<dbReference type="RefSeq" id="WP_147168937.1">
    <property type="nucleotide sequence ID" value="NZ_VOOR01000049.1"/>
</dbReference>
<dbReference type="InterPro" id="IPR037143">
    <property type="entry name" value="4-PPantetheinyl_Trfase_dom_sf"/>
</dbReference>
<dbReference type="GO" id="GO:0000287">
    <property type="term" value="F:magnesium ion binding"/>
    <property type="evidence" value="ECO:0007669"/>
    <property type="project" value="InterPro"/>
</dbReference>
<accession>A0A5C6RIZ1</accession>
<dbReference type="GO" id="GO:0005829">
    <property type="term" value="C:cytosol"/>
    <property type="evidence" value="ECO:0007669"/>
    <property type="project" value="TreeGrafter"/>
</dbReference>
<dbReference type="Pfam" id="PF01648">
    <property type="entry name" value="ACPS"/>
    <property type="match status" value="1"/>
</dbReference>
<evidence type="ECO:0000313" key="5">
    <source>
        <dbReference type="EMBL" id="TXB61650.1"/>
    </source>
</evidence>
<dbReference type="SUPFAM" id="SSF56214">
    <property type="entry name" value="4'-phosphopantetheinyl transferase"/>
    <property type="match status" value="2"/>
</dbReference>
<evidence type="ECO:0000313" key="6">
    <source>
        <dbReference type="Proteomes" id="UP000321580"/>
    </source>
</evidence>
<keyword evidence="2 5" id="KW-0808">Transferase</keyword>
<name>A0A5C6RIZ1_9BACT</name>
<comment type="similarity">
    <text evidence="1">Belongs to the P-Pant transferase superfamily. Gsp/Sfp/HetI/AcpT family.</text>
</comment>